<dbReference type="InterPro" id="IPR029063">
    <property type="entry name" value="SAM-dependent_MTases_sf"/>
</dbReference>
<evidence type="ECO:0000256" key="5">
    <source>
        <dbReference type="ARBA" id="ARBA00023014"/>
    </source>
</evidence>
<sequence>MEYCTAIEPSEHMTQLGKYLTTDLEMPPIHWQRCLYDSVEEPMDLVVMSYVQMEIKGQESRDALVKRLWSRLRPGGVLVLIEQGTPTGFRFMHHTRELLISRVGADNFHFVAPCSHEGMCPLALTGRDWCHFSQRVRRTPHRVYCKGSTKRFLEEEKFSFLCIRRAPGPRSMYACEEHAPTAHEKSYFWPRILFPVIKAGGHCLVDVCAAPQNFERLSVSKSKPHTFGYRWSRRAMWGDLWRFPKRIARPEARSTCRRNGRGYNAKLEELSIKMDLSSREGHLVHEAQPLEVKTKPETKPISRNRFFGAARLYIPDKDRLAKRAWKALKWEENEPGFEQEKERDQQFYGS</sequence>
<keyword evidence="6" id="KW-0496">Mitochondrion</keyword>
<protein>
    <submittedName>
        <fullName evidence="8">Mitochondrial [Cleaved into: 37S ribosomal protein S22-1</fullName>
    </submittedName>
</protein>
<organism evidence="8 9">
    <name type="scientific">Durusdinium trenchii</name>
    <dbReference type="NCBI Taxonomy" id="1381693"/>
    <lineage>
        <taxon>Eukaryota</taxon>
        <taxon>Sar</taxon>
        <taxon>Alveolata</taxon>
        <taxon>Dinophyceae</taxon>
        <taxon>Suessiales</taxon>
        <taxon>Symbiodiniaceae</taxon>
        <taxon>Durusdinium</taxon>
    </lineage>
</organism>
<accession>A0ABP0SIN9</accession>
<evidence type="ECO:0000256" key="7">
    <source>
        <dbReference type="ARBA" id="ARBA00045681"/>
    </source>
</evidence>
<keyword evidence="5" id="KW-0411">Iron-sulfur</keyword>
<keyword evidence="2" id="KW-0479">Metal-binding</keyword>
<dbReference type="CDD" id="cd02440">
    <property type="entry name" value="AdoMet_MTases"/>
    <property type="match status" value="1"/>
</dbReference>
<dbReference type="EMBL" id="CAXAMM010043906">
    <property type="protein sequence ID" value="CAK9112257.1"/>
    <property type="molecule type" value="Genomic_DNA"/>
</dbReference>
<keyword evidence="3" id="KW-0809">Transit peptide</keyword>
<dbReference type="GO" id="GO:0005840">
    <property type="term" value="C:ribosome"/>
    <property type="evidence" value="ECO:0007669"/>
    <property type="project" value="UniProtKB-KW"/>
</dbReference>
<dbReference type="Proteomes" id="UP001642464">
    <property type="component" value="Unassembled WGS sequence"/>
</dbReference>
<evidence type="ECO:0000313" key="8">
    <source>
        <dbReference type="EMBL" id="CAK9112257.1"/>
    </source>
</evidence>
<evidence type="ECO:0000256" key="3">
    <source>
        <dbReference type="ARBA" id="ARBA00022946"/>
    </source>
</evidence>
<comment type="caution">
    <text evidence="8">The sequence shown here is derived from an EMBL/GenBank/DDBJ whole genome shotgun (WGS) entry which is preliminary data.</text>
</comment>
<gene>
    <name evidence="8" type="ORF">SCF082_LOCUS52054</name>
</gene>
<keyword evidence="9" id="KW-1185">Reference proteome</keyword>
<dbReference type="InterPro" id="IPR052571">
    <property type="entry name" value="Mt_RNA_Methyltransferase"/>
</dbReference>
<dbReference type="Pfam" id="PF09243">
    <property type="entry name" value="Rsm22"/>
    <property type="match status" value="1"/>
</dbReference>
<evidence type="ECO:0000256" key="4">
    <source>
        <dbReference type="ARBA" id="ARBA00023004"/>
    </source>
</evidence>
<dbReference type="PANTHER" id="PTHR13184:SF5">
    <property type="entry name" value="METHYLTRANSFERASE-LIKE PROTEIN 17, MITOCHONDRIAL"/>
    <property type="match status" value="1"/>
</dbReference>
<comment type="function">
    <text evidence="7">Mitochondrial ribosome (mitoribosome) assembly factor. Binds at the interface of the head and body domains of the mitochondrial small ribosomal subunit (mt-SSU), occluding the mRNA channel and preventing compaction of the head domain towards the body. Probable inactive methyltransferase: retains the characteristic folding and ability to bind S-adenosyl-L-methionine, but it probably lost its methyltransferase activity.</text>
</comment>
<dbReference type="InterPro" id="IPR015324">
    <property type="entry name" value="Ribosomal_Rsm22-like"/>
</dbReference>
<reference evidence="8 9" key="1">
    <citation type="submission" date="2024-02" db="EMBL/GenBank/DDBJ databases">
        <authorList>
            <person name="Chen Y."/>
            <person name="Shah S."/>
            <person name="Dougan E. K."/>
            <person name="Thang M."/>
            <person name="Chan C."/>
        </authorList>
    </citation>
    <scope>NUCLEOTIDE SEQUENCE [LARGE SCALE GENOMIC DNA]</scope>
</reference>
<proteinExistence type="predicted"/>
<evidence type="ECO:0000256" key="6">
    <source>
        <dbReference type="ARBA" id="ARBA00023128"/>
    </source>
</evidence>
<keyword evidence="8" id="KW-0689">Ribosomal protein</keyword>
<dbReference type="Gene3D" id="3.40.50.150">
    <property type="entry name" value="Vaccinia Virus protein VP39"/>
    <property type="match status" value="1"/>
</dbReference>
<evidence type="ECO:0000313" key="9">
    <source>
        <dbReference type="Proteomes" id="UP001642464"/>
    </source>
</evidence>
<keyword evidence="8" id="KW-0687">Ribonucleoprotein</keyword>
<dbReference type="PANTHER" id="PTHR13184">
    <property type="entry name" value="37S RIBOSOMAL PROTEIN S22"/>
    <property type="match status" value="1"/>
</dbReference>
<keyword evidence="4" id="KW-0408">Iron</keyword>
<evidence type="ECO:0000256" key="1">
    <source>
        <dbReference type="ARBA" id="ARBA00004173"/>
    </source>
</evidence>
<dbReference type="SUPFAM" id="SSF53335">
    <property type="entry name" value="S-adenosyl-L-methionine-dependent methyltransferases"/>
    <property type="match status" value="1"/>
</dbReference>
<evidence type="ECO:0000256" key="2">
    <source>
        <dbReference type="ARBA" id="ARBA00022723"/>
    </source>
</evidence>
<name>A0ABP0SIN9_9DINO</name>
<comment type="subcellular location">
    <subcellularLocation>
        <location evidence="1">Mitochondrion</location>
    </subcellularLocation>
</comment>